<dbReference type="eggNOG" id="ENOG502RXIB">
    <property type="taxonomic scope" value="Eukaryota"/>
</dbReference>
<evidence type="ECO:0000256" key="4">
    <source>
        <dbReference type="SAM" id="Phobius"/>
    </source>
</evidence>
<protein>
    <recommendedName>
        <fullName evidence="7">Oxidase ustYa</fullName>
    </recommendedName>
</protein>
<keyword evidence="4" id="KW-1133">Transmembrane helix</keyword>
<accession>M3APR7</accession>
<dbReference type="HOGENOM" id="CLU_042941_1_1_1"/>
<name>M3APR7_PSEFD</name>
<dbReference type="PANTHER" id="PTHR33365:SF11">
    <property type="entry name" value="TAT PATHWAY SIGNAL SEQUENCE"/>
    <property type="match status" value="1"/>
</dbReference>
<dbReference type="Pfam" id="PF11807">
    <property type="entry name" value="UstYa"/>
    <property type="match status" value="1"/>
</dbReference>
<evidence type="ECO:0008006" key="7">
    <source>
        <dbReference type="Google" id="ProtNLM"/>
    </source>
</evidence>
<dbReference type="VEuPathDB" id="FungiDB:MYCFIDRAFT_206873"/>
<evidence type="ECO:0000313" key="5">
    <source>
        <dbReference type="EMBL" id="EME86611.1"/>
    </source>
</evidence>
<keyword evidence="6" id="KW-1185">Reference proteome</keyword>
<evidence type="ECO:0000256" key="3">
    <source>
        <dbReference type="ARBA" id="ARBA00035112"/>
    </source>
</evidence>
<feature type="transmembrane region" description="Helical" evidence="4">
    <location>
        <begin position="45"/>
        <end position="66"/>
    </location>
</feature>
<keyword evidence="4" id="KW-0812">Transmembrane</keyword>
<dbReference type="GO" id="GO:0016491">
    <property type="term" value="F:oxidoreductase activity"/>
    <property type="evidence" value="ECO:0007669"/>
    <property type="project" value="UniProtKB-KW"/>
</dbReference>
<evidence type="ECO:0000313" key="6">
    <source>
        <dbReference type="Proteomes" id="UP000016932"/>
    </source>
</evidence>
<dbReference type="AlphaFoldDB" id="M3APR7"/>
<dbReference type="GO" id="GO:0043386">
    <property type="term" value="P:mycotoxin biosynthetic process"/>
    <property type="evidence" value="ECO:0007669"/>
    <property type="project" value="InterPro"/>
</dbReference>
<dbReference type="GeneID" id="19336518"/>
<dbReference type="OrthoDB" id="3687641at2759"/>
<reference evidence="5 6" key="1">
    <citation type="journal article" date="2012" name="PLoS Pathog.">
        <title>Diverse lifestyles and strategies of plant pathogenesis encoded in the genomes of eighteen Dothideomycetes fungi.</title>
        <authorList>
            <person name="Ohm R.A."/>
            <person name="Feau N."/>
            <person name="Henrissat B."/>
            <person name="Schoch C.L."/>
            <person name="Horwitz B.A."/>
            <person name="Barry K.W."/>
            <person name="Condon B.J."/>
            <person name="Copeland A.C."/>
            <person name="Dhillon B."/>
            <person name="Glaser F."/>
            <person name="Hesse C.N."/>
            <person name="Kosti I."/>
            <person name="LaButti K."/>
            <person name="Lindquist E.A."/>
            <person name="Lucas S."/>
            <person name="Salamov A.A."/>
            <person name="Bradshaw R.E."/>
            <person name="Ciuffetti L."/>
            <person name="Hamelin R.C."/>
            <person name="Kema G.H.J."/>
            <person name="Lawrence C."/>
            <person name="Scott J.A."/>
            <person name="Spatafora J.W."/>
            <person name="Turgeon B.G."/>
            <person name="de Wit P.J.G.M."/>
            <person name="Zhong S."/>
            <person name="Goodwin S.B."/>
            <person name="Grigoriev I.V."/>
        </authorList>
    </citation>
    <scope>NUCLEOTIDE SEQUENCE [LARGE SCALE GENOMIC DNA]</scope>
    <source>
        <strain evidence="5 6">CIRAD86</strain>
    </source>
</reference>
<comment type="similarity">
    <text evidence="3">Belongs to the ustYa family.</text>
</comment>
<evidence type="ECO:0000256" key="1">
    <source>
        <dbReference type="ARBA" id="ARBA00004685"/>
    </source>
</evidence>
<dbReference type="KEGG" id="pfj:MYCFIDRAFT_206873"/>
<dbReference type="InterPro" id="IPR021765">
    <property type="entry name" value="UstYa-like"/>
</dbReference>
<dbReference type="EMBL" id="KB446556">
    <property type="protein sequence ID" value="EME86611.1"/>
    <property type="molecule type" value="Genomic_DNA"/>
</dbReference>
<dbReference type="PANTHER" id="PTHR33365">
    <property type="entry name" value="YALI0B05434P"/>
    <property type="match status" value="1"/>
</dbReference>
<proteinExistence type="inferred from homology"/>
<sequence length="287" mass="32780">MANDEYKPLTSPSGSYADHEEDALVHRILQNFPETTSQRRRSLQIIRYTVEFILILLLGLNVYSMFGGKVSSSDTGTDRRVSSGPLNQHPIFGHDENYMSIDHKWDYLWEIELAEDHGNIAFPPFNASGYSLDQKHDEGSIGMFHSLHCLAGIRKALQRASAGENIGKDAHDDPHWPHCLHYLRMSILCQADDTFELARDIYGNLKGDIAEGVYDRRTCRDPQPLYDLVRKYGIEKREKAAGNGHDHGHRRIKRRINTTYLALQHVPHLHSLPNNNNMPYTDLPLPD</sequence>
<comment type="pathway">
    <text evidence="1">Mycotoxin biosynthesis.</text>
</comment>
<dbReference type="Proteomes" id="UP000016932">
    <property type="component" value="Unassembled WGS sequence"/>
</dbReference>
<evidence type="ECO:0000256" key="2">
    <source>
        <dbReference type="ARBA" id="ARBA00023002"/>
    </source>
</evidence>
<keyword evidence="4" id="KW-0472">Membrane</keyword>
<gene>
    <name evidence="5" type="ORF">MYCFIDRAFT_206873</name>
</gene>
<keyword evidence="2" id="KW-0560">Oxidoreductase</keyword>
<dbReference type="RefSeq" id="XP_007923824.1">
    <property type="nucleotide sequence ID" value="XM_007925633.1"/>
</dbReference>
<organism evidence="5 6">
    <name type="scientific">Pseudocercospora fijiensis (strain CIRAD86)</name>
    <name type="common">Black leaf streak disease fungus</name>
    <name type="synonym">Mycosphaerella fijiensis</name>
    <dbReference type="NCBI Taxonomy" id="383855"/>
    <lineage>
        <taxon>Eukaryota</taxon>
        <taxon>Fungi</taxon>
        <taxon>Dikarya</taxon>
        <taxon>Ascomycota</taxon>
        <taxon>Pezizomycotina</taxon>
        <taxon>Dothideomycetes</taxon>
        <taxon>Dothideomycetidae</taxon>
        <taxon>Mycosphaerellales</taxon>
        <taxon>Mycosphaerellaceae</taxon>
        <taxon>Pseudocercospora</taxon>
    </lineage>
</organism>